<feature type="domain" description="DUF218" evidence="2">
    <location>
        <begin position="53"/>
        <end position="166"/>
    </location>
</feature>
<gene>
    <name evidence="3" type="ORF">BC008_39300</name>
</gene>
<comment type="caution">
    <text evidence="3">The sequence shown here is derived from an EMBL/GenBank/DDBJ whole genome shotgun (WGS) entry which is preliminary data.</text>
</comment>
<protein>
    <recommendedName>
        <fullName evidence="2">DUF218 domain-containing protein</fullName>
    </recommendedName>
</protein>
<dbReference type="AlphaFoldDB" id="A0A0V7ZFH3"/>
<name>A0A0V7ZFH3_9CYAN</name>
<dbReference type="Proteomes" id="UP000053372">
    <property type="component" value="Unassembled WGS sequence"/>
</dbReference>
<keyword evidence="1" id="KW-0472">Membrane</keyword>
<dbReference type="OrthoDB" id="9782395at2"/>
<reference evidence="3 4" key="1">
    <citation type="journal article" date="2015" name="Genome Announc.">
        <title>Draft Genome of the Euendolithic (true boring) Cyanobacterium Mastigocoleus testarum strain BC008.</title>
        <authorList>
            <person name="Guida B.S."/>
            <person name="Garcia-Pichel F."/>
        </authorList>
    </citation>
    <scope>NUCLEOTIDE SEQUENCE [LARGE SCALE GENOMIC DNA]</scope>
    <source>
        <strain evidence="3 4">BC008</strain>
    </source>
</reference>
<sequence length="209" mass="23784">MKALLYRLKVKILEKRIIKIFICLIIFATITFPVLNIPIRLAIASYRSPQPEAILTLGGGSRREEFTAVFAQSYPSLEIWVSTGIPSKQANKIFLNAGINLERVHLDYRAADTVTNFTSLVQDFKSRNIHHLYLITSEFHMRRAKTIATFVLGSQEITFTTVPIPSNRPQESTLHVMRDAGRSLIWVFTGRTGASLNPDLKSHKYYAFR</sequence>
<keyword evidence="4" id="KW-1185">Reference proteome</keyword>
<dbReference type="CDD" id="cd06259">
    <property type="entry name" value="YdcF-like"/>
    <property type="match status" value="1"/>
</dbReference>
<feature type="transmembrane region" description="Helical" evidence="1">
    <location>
        <begin position="20"/>
        <end position="39"/>
    </location>
</feature>
<organism evidence="3 4">
    <name type="scientific">Mastigocoleus testarum BC008</name>
    <dbReference type="NCBI Taxonomy" id="371196"/>
    <lineage>
        <taxon>Bacteria</taxon>
        <taxon>Bacillati</taxon>
        <taxon>Cyanobacteriota</taxon>
        <taxon>Cyanophyceae</taxon>
        <taxon>Nostocales</taxon>
        <taxon>Hapalosiphonaceae</taxon>
        <taxon>Mastigocoleus</taxon>
    </lineage>
</organism>
<accession>A0A0V7ZFH3</accession>
<dbReference type="RefSeq" id="WP_027838842.1">
    <property type="nucleotide sequence ID" value="NZ_LMTZ01000140.1"/>
</dbReference>
<dbReference type="PANTHER" id="PTHR30336">
    <property type="entry name" value="INNER MEMBRANE PROTEIN, PROBABLE PERMEASE"/>
    <property type="match status" value="1"/>
</dbReference>
<evidence type="ECO:0000313" key="4">
    <source>
        <dbReference type="Proteomes" id="UP000053372"/>
    </source>
</evidence>
<keyword evidence="1" id="KW-0812">Transmembrane</keyword>
<dbReference type="InterPro" id="IPR051599">
    <property type="entry name" value="Cell_Envelope_Assoc"/>
</dbReference>
<dbReference type="GO" id="GO:0005886">
    <property type="term" value="C:plasma membrane"/>
    <property type="evidence" value="ECO:0007669"/>
    <property type="project" value="TreeGrafter"/>
</dbReference>
<keyword evidence="1" id="KW-1133">Transmembrane helix</keyword>
<dbReference type="Pfam" id="PF02698">
    <property type="entry name" value="DUF218"/>
    <property type="match status" value="1"/>
</dbReference>
<dbReference type="InterPro" id="IPR003848">
    <property type="entry name" value="DUF218"/>
</dbReference>
<evidence type="ECO:0000256" key="1">
    <source>
        <dbReference type="SAM" id="Phobius"/>
    </source>
</evidence>
<proteinExistence type="predicted"/>
<evidence type="ECO:0000259" key="2">
    <source>
        <dbReference type="Pfam" id="PF02698"/>
    </source>
</evidence>
<evidence type="ECO:0000313" key="3">
    <source>
        <dbReference type="EMBL" id="KST63332.1"/>
    </source>
</evidence>
<dbReference type="PANTHER" id="PTHR30336:SF20">
    <property type="entry name" value="DUF218 DOMAIN-CONTAINING PROTEIN"/>
    <property type="match status" value="1"/>
</dbReference>
<dbReference type="EMBL" id="LMTZ01000140">
    <property type="protein sequence ID" value="KST63332.1"/>
    <property type="molecule type" value="Genomic_DNA"/>
</dbReference>